<evidence type="ECO:0000256" key="4">
    <source>
        <dbReference type="SAM" id="MobiDB-lite"/>
    </source>
</evidence>
<keyword evidence="2" id="KW-0808">Transferase</keyword>
<reference evidence="6" key="1">
    <citation type="journal article" date="2014" name="Int. J. Syst. Evol. Microbiol.">
        <title>Complete genome sequence of Corynebacterium casei LMG S-19264T (=DSM 44701T), isolated from a smear-ripened cheese.</title>
        <authorList>
            <consortium name="US DOE Joint Genome Institute (JGI-PGF)"/>
            <person name="Walter F."/>
            <person name="Albersmeier A."/>
            <person name="Kalinowski J."/>
            <person name="Ruckert C."/>
        </authorList>
    </citation>
    <scope>NUCLEOTIDE SEQUENCE</scope>
    <source>
        <strain evidence="6">JCM 4637</strain>
    </source>
</reference>
<name>A0A918WYE7_9ACTN</name>
<dbReference type="Proteomes" id="UP000638353">
    <property type="component" value="Unassembled WGS sequence"/>
</dbReference>
<dbReference type="EMBL" id="BMVC01000006">
    <property type="protein sequence ID" value="GHC95464.1"/>
    <property type="molecule type" value="Genomic_DNA"/>
</dbReference>
<evidence type="ECO:0000256" key="3">
    <source>
        <dbReference type="ARBA" id="ARBA00022691"/>
    </source>
</evidence>
<evidence type="ECO:0000256" key="2">
    <source>
        <dbReference type="ARBA" id="ARBA00022679"/>
    </source>
</evidence>
<dbReference type="Pfam" id="PF08242">
    <property type="entry name" value="Methyltransf_12"/>
    <property type="match status" value="1"/>
</dbReference>
<keyword evidence="1 6" id="KW-0489">Methyltransferase</keyword>
<protein>
    <submittedName>
        <fullName evidence="6">Methyltransferase</fullName>
    </submittedName>
</protein>
<evidence type="ECO:0000313" key="6">
    <source>
        <dbReference type="EMBL" id="GHC95464.1"/>
    </source>
</evidence>
<feature type="region of interest" description="Disordered" evidence="4">
    <location>
        <begin position="1"/>
        <end position="20"/>
    </location>
</feature>
<sequence length="250" mass="26943">MRPMNHIVREGYEGTGPGAITPDGCSVEHYKRAGVRDEPEWIAKGIGERLRGLRLLELGSGVGRLTRPLTEMGLEVTAVDESPEMLAAVRESLPGVRTVRSAIETLELGGERGVERFDVVLLASFLVHAGLEGVREGILASCRRHVAEDGVVLIQREAAGMHENLPYERHMEGGGVVRIAASTPAEGVGRPGARTVVAEYYYPDAKWTQTFLSCPLTDEEFEAALGEAGLALTGYMDPAKTWARAVPVGP</sequence>
<dbReference type="SUPFAM" id="SSF53335">
    <property type="entry name" value="S-adenosyl-L-methionine-dependent methyltransferases"/>
    <property type="match status" value="1"/>
</dbReference>
<dbReference type="GO" id="GO:0008168">
    <property type="term" value="F:methyltransferase activity"/>
    <property type="evidence" value="ECO:0007669"/>
    <property type="project" value="UniProtKB-KW"/>
</dbReference>
<dbReference type="PANTHER" id="PTHR43464">
    <property type="entry name" value="METHYLTRANSFERASE"/>
    <property type="match status" value="1"/>
</dbReference>
<dbReference type="Gene3D" id="3.40.50.150">
    <property type="entry name" value="Vaccinia Virus protein VP39"/>
    <property type="match status" value="1"/>
</dbReference>
<proteinExistence type="predicted"/>
<comment type="caution">
    <text evidence="6">The sequence shown here is derived from an EMBL/GenBank/DDBJ whole genome shotgun (WGS) entry which is preliminary data.</text>
</comment>
<keyword evidence="3" id="KW-0949">S-adenosyl-L-methionine</keyword>
<dbReference type="AlphaFoldDB" id="A0A918WYE7"/>
<reference evidence="6" key="2">
    <citation type="submission" date="2020-09" db="EMBL/GenBank/DDBJ databases">
        <authorList>
            <person name="Sun Q."/>
            <person name="Ohkuma M."/>
        </authorList>
    </citation>
    <scope>NUCLEOTIDE SEQUENCE</scope>
    <source>
        <strain evidence="6">JCM 4637</strain>
    </source>
</reference>
<gene>
    <name evidence="6" type="ORF">GCM10010334_34760</name>
</gene>
<evidence type="ECO:0000256" key="1">
    <source>
        <dbReference type="ARBA" id="ARBA00022603"/>
    </source>
</evidence>
<dbReference type="InterPro" id="IPR029063">
    <property type="entry name" value="SAM-dependent_MTases_sf"/>
</dbReference>
<accession>A0A918WYE7</accession>
<dbReference type="InterPro" id="IPR013217">
    <property type="entry name" value="Methyltransf_12"/>
</dbReference>
<feature type="domain" description="Methyltransferase type 12" evidence="5">
    <location>
        <begin position="56"/>
        <end position="152"/>
    </location>
</feature>
<evidence type="ECO:0000313" key="7">
    <source>
        <dbReference type="Proteomes" id="UP000638353"/>
    </source>
</evidence>
<dbReference type="PANTHER" id="PTHR43464:SF19">
    <property type="entry name" value="UBIQUINONE BIOSYNTHESIS O-METHYLTRANSFERASE, MITOCHONDRIAL"/>
    <property type="match status" value="1"/>
</dbReference>
<dbReference type="GO" id="GO:0032259">
    <property type="term" value="P:methylation"/>
    <property type="evidence" value="ECO:0007669"/>
    <property type="project" value="UniProtKB-KW"/>
</dbReference>
<dbReference type="CDD" id="cd02440">
    <property type="entry name" value="AdoMet_MTases"/>
    <property type="match status" value="1"/>
</dbReference>
<evidence type="ECO:0000259" key="5">
    <source>
        <dbReference type="Pfam" id="PF08242"/>
    </source>
</evidence>
<organism evidence="6 7">
    <name type="scientific">Streptomyces finlayi</name>
    <dbReference type="NCBI Taxonomy" id="67296"/>
    <lineage>
        <taxon>Bacteria</taxon>
        <taxon>Bacillati</taxon>
        <taxon>Actinomycetota</taxon>
        <taxon>Actinomycetes</taxon>
        <taxon>Kitasatosporales</taxon>
        <taxon>Streptomycetaceae</taxon>
        <taxon>Streptomyces</taxon>
    </lineage>
</organism>